<evidence type="ECO:0000256" key="8">
    <source>
        <dbReference type="ARBA" id="ARBA00023242"/>
    </source>
</evidence>
<evidence type="ECO:0000259" key="9">
    <source>
        <dbReference type="Pfam" id="PF01138"/>
    </source>
</evidence>
<evidence type="ECO:0000313" key="10">
    <source>
        <dbReference type="EMBL" id="KAL3118137.1"/>
    </source>
</evidence>
<keyword evidence="11" id="KW-1185">Reference proteome</keyword>
<keyword evidence="4" id="KW-0963">Cytoplasm</keyword>
<keyword evidence="7" id="KW-0694">RNA-binding</keyword>
<comment type="subcellular location">
    <subcellularLocation>
        <location evidence="2">Cytoplasm</location>
    </subcellularLocation>
    <subcellularLocation>
        <location evidence="1">Nucleus</location>
    </subcellularLocation>
</comment>
<proteinExistence type="inferred from homology"/>
<sequence>MSRVFATQSRFLRHILPDGQQQQQQQEDGDDDVGCQRIEEGMCGTGGTPLANIDQQQPFAWRKIVVRSNPLSGGDCSSGSASVDMGNTRVMCTVNGPRELQQQSVSSSADAAASMEEGVLCVTLRGCDIDASLRYSVERALQAAVCLRKLARTETAIELNVLSDDGGAFAACLVAAGVAIASANIEMLDVLLACNVLLIPSNSLTAPLRIVFDPDKATIAAHVGKASALTMGVIPTIGQVVCAELSGDACPLPVHQLRGALSDVYEHCLTLYGTVRAALLKGVTEGAF</sequence>
<dbReference type="Gene3D" id="3.30.230.70">
    <property type="entry name" value="GHMP Kinase, N-terminal domain"/>
    <property type="match status" value="1"/>
</dbReference>
<organism evidence="10 11">
    <name type="scientific">Heterodera trifolii</name>
    <dbReference type="NCBI Taxonomy" id="157864"/>
    <lineage>
        <taxon>Eukaryota</taxon>
        <taxon>Metazoa</taxon>
        <taxon>Ecdysozoa</taxon>
        <taxon>Nematoda</taxon>
        <taxon>Chromadorea</taxon>
        <taxon>Rhabditida</taxon>
        <taxon>Tylenchina</taxon>
        <taxon>Tylenchomorpha</taxon>
        <taxon>Tylenchoidea</taxon>
        <taxon>Heteroderidae</taxon>
        <taxon>Heteroderinae</taxon>
        <taxon>Heterodera</taxon>
    </lineage>
</organism>
<protein>
    <recommendedName>
        <fullName evidence="9">Exoribonuclease phosphorolytic domain-containing protein</fullName>
    </recommendedName>
</protein>
<dbReference type="GO" id="GO:0000178">
    <property type="term" value="C:exosome (RNase complex)"/>
    <property type="evidence" value="ECO:0007669"/>
    <property type="project" value="UniProtKB-KW"/>
</dbReference>
<dbReference type="GO" id="GO:0006364">
    <property type="term" value="P:rRNA processing"/>
    <property type="evidence" value="ECO:0007669"/>
    <property type="project" value="UniProtKB-KW"/>
</dbReference>
<dbReference type="GO" id="GO:0003723">
    <property type="term" value="F:RNA binding"/>
    <property type="evidence" value="ECO:0007669"/>
    <property type="project" value="UniProtKB-KW"/>
</dbReference>
<name>A0ABD2LTD6_9BILA</name>
<gene>
    <name evidence="10" type="ORF">niasHT_001911</name>
</gene>
<reference evidence="10 11" key="1">
    <citation type="submission" date="2024-10" db="EMBL/GenBank/DDBJ databases">
        <authorList>
            <person name="Kim D."/>
        </authorList>
    </citation>
    <scope>NUCLEOTIDE SEQUENCE [LARGE SCALE GENOMIC DNA]</scope>
    <source>
        <strain evidence="10">BH-2024</strain>
    </source>
</reference>
<evidence type="ECO:0000256" key="6">
    <source>
        <dbReference type="ARBA" id="ARBA00022835"/>
    </source>
</evidence>
<evidence type="ECO:0000256" key="7">
    <source>
        <dbReference type="ARBA" id="ARBA00022884"/>
    </source>
</evidence>
<evidence type="ECO:0000256" key="2">
    <source>
        <dbReference type="ARBA" id="ARBA00004496"/>
    </source>
</evidence>
<dbReference type="PANTHER" id="PTHR11953">
    <property type="entry name" value="EXOSOME COMPLEX COMPONENT"/>
    <property type="match status" value="1"/>
</dbReference>
<feature type="domain" description="Exoribonuclease phosphorolytic" evidence="9">
    <location>
        <begin position="77"/>
        <end position="186"/>
    </location>
</feature>
<evidence type="ECO:0000256" key="4">
    <source>
        <dbReference type="ARBA" id="ARBA00022490"/>
    </source>
</evidence>
<keyword evidence="5" id="KW-0698">rRNA processing</keyword>
<dbReference type="InterPro" id="IPR001247">
    <property type="entry name" value="ExoRNase_PH_dom1"/>
</dbReference>
<keyword evidence="6" id="KW-0271">Exosome</keyword>
<dbReference type="PANTHER" id="PTHR11953:SF2">
    <property type="entry name" value="EXOSOME COMPLEX COMPONENT MTR3"/>
    <property type="match status" value="1"/>
</dbReference>
<dbReference type="Proteomes" id="UP001620626">
    <property type="component" value="Unassembled WGS sequence"/>
</dbReference>
<dbReference type="InterPro" id="IPR020568">
    <property type="entry name" value="Ribosomal_Su5_D2-typ_SF"/>
</dbReference>
<evidence type="ECO:0000313" key="11">
    <source>
        <dbReference type="Proteomes" id="UP001620626"/>
    </source>
</evidence>
<comment type="caution">
    <text evidence="10">The sequence shown here is derived from an EMBL/GenBank/DDBJ whole genome shotgun (WGS) entry which is preliminary data.</text>
</comment>
<dbReference type="InterPro" id="IPR027408">
    <property type="entry name" value="PNPase/RNase_PH_dom_sf"/>
</dbReference>
<dbReference type="Pfam" id="PF01138">
    <property type="entry name" value="RNase_PH"/>
    <property type="match status" value="1"/>
</dbReference>
<dbReference type="EMBL" id="JBICBT010000293">
    <property type="protein sequence ID" value="KAL3118137.1"/>
    <property type="molecule type" value="Genomic_DNA"/>
</dbReference>
<evidence type="ECO:0000256" key="3">
    <source>
        <dbReference type="ARBA" id="ARBA00006678"/>
    </source>
</evidence>
<comment type="similarity">
    <text evidence="3">Belongs to the RNase PH family.</text>
</comment>
<dbReference type="AlphaFoldDB" id="A0ABD2LTD6"/>
<accession>A0ABD2LTD6</accession>
<dbReference type="SUPFAM" id="SSF54211">
    <property type="entry name" value="Ribosomal protein S5 domain 2-like"/>
    <property type="match status" value="1"/>
</dbReference>
<dbReference type="GO" id="GO:0005737">
    <property type="term" value="C:cytoplasm"/>
    <property type="evidence" value="ECO:0007669"/>
    <property type="project" value="UniProtKB-SubCell"/>
</dbReference>
<evidence type="ECO:0000256" key="5">
    <source>
        <dbReference type="ARBA" id="ARBA00022552"/>
    </source>
</evidence>
<dbReference type="InterPro" id="IPR050080">
    <property type="entry name" value="RNase_PH"/>
</dbReference>
<evidence type="ECO:0000256" key="1">
    <source>
        <dbReference type="ARBA" id="ARBA00004123"/>
    </source>
</evidence>
<dbReference type="GO" id="GO:0005634">
    <property type="term" value="C:nucleus"/>
    <property type="evidence" value="ECO:0007669"/>
    <property type="project" value="UniProtKB-SubCell"/>
</dbReference>
<keyword evidence="8" id="KW-0539">Nucleus</keyword>